<comment type="caution">
    <text evidence="2">The sequence shown here is derived from an EMBL/GenBank/DDBJ whole genome shotgun (WGS) entry which is preliminary data.</text>
</comment>
<proteinExistence type="predicted"/>
<name>A0ABR4CWC3_9HELO</name>
<accession>A0ABR4CWC3</accession>
<dbReference type="Proteomes" id="UP001595075">
    <property type="component" value="Unassembled WGS sequence"/>
</dbReference>
<evidence type="ECO:0000313" key="3">
    <source>
        <dbReference type="Proteomes" id="UP001595075"/>
    </source>
</evidence>
<protein>
    <submittedName>
        <fullName evidence="2">Uncharacterized protein</fullName>
    </submittedName>
</protein>
<organism evidence="2 3">
    <name type="scientific">Oculimacula yallundae</name>
    <dbReference type="NCBI Taxonomy" id="86028"/>
    <lineage>
        <taxon>Eukaryota</taxon>
        <taxon>Fungi</taxon>
        <taxon>Dikarya</taxon>
        <taxon>Ascomycota</taxon>
        <taxon>Pezizomycotina</taxon>
        <taxon>Leotiomycetes</taxon>
        <taxon>Helotiales</taxon>
        <taxon>Ploettnerulaceae</taxon>
        <taxon>Oculimacula</taxon>
    </lineage>
</organism>
<dbReference type="EMBL" id="JAZHXI010000003">
    <property type="protein sequence ID" value="KAL2073369.1"/>
    <property type="molecule type" value="Genomic_DNA"/>
</dbReference>
<feature type="region of interest" description="Disordered" evidence="1">
    <location>
        <begin position="1"/>
        <end position="33"/>
    </location>
</feature>
<keyword evidence="3" id="KW-1185">Reference proteome</keyword>
<reference evidence="2 3" key="1">
    <citation type="journal article" date="2024" name="Commun. Biol.">
        <title>Comparative genomic analysis of thermophilic fungi reveals convergent evolutionary adaptations and gene losses.</title>
        <authorList>
            <person name="Steindorff A.S."/>
            <person name="Aguilar-Pontes M.V."/>
            <person name="Robinson A.J."/>
            <person name="Andreopoulos B."/>
            <person name="LaButti K."/>
            <person name="Kuo A."/>
            <person name="Mondo S."/>
            <person name="Riley R."/>
            <person name="Otillar R."/>
            <person name="Haridas S."/>
            <person name="Lipzen A."/>
            <person name="Grimwood J."/>
            <person name="Schmutz J."/>
            <person name="Clum A."/>
            <person name="Reid I.D."/>
            <person name="Moisan M.C."/>
            <person name="Butler G."/>
            <person name="Nguyen T.T.M."/>
            <person name="Dewar K."/>
            <person name="Conant G."/>
            <person name="Drula E."/>
            <person name="Henrissat B."/>
            <person name="Hansel C."/>
            <person name="Singer S."/>
            <person name="Hutchinson M.I."/>
            <person name="de Vries R.P."/>
            <person name="Natvig D.O."/>
            <person name="Powell A.J."/>
            <person name="Tsang A."/>
            <person name="Grigoriev I.V."/>
        </authorList>
    </citation>
    <scope>NUCLEOTIDE SEQUENCE [LARGE SCALE GENOMIC DNA]</scope>
    <source>
        <strain evidence="2 3">CBS 494.80</strain>
    </source>
</reference>
<evidence type="ECO:0000256" key="1">
    <source>
        <dbReference type="SAM" id="MobiDB-lite"/>
    </source>
</evidence>
<sequence>MDSSSKNKDEATKQPKESKMTEAESEKSYKGLDENRLVGVTALPMVSQEEHDEIQKLREAEKKAEYDRLYK</sequence>
<evidence type="ECO:0000313" key="2">
    <source>
        <dbReference type="EMBL" id="KAL2073369.1"/>
    </source>
</evidence>
<gene>
    <name evidence="2" type="ORF">VTL71DRAFT_10693</name>
</gene>